<dbReference type="Pfam" id="PF01966">
    <property type="entry name" value="HD"/>
    <property type="match status" value="1"/>
</dbReference>
<feature type="non-terminal residue" evidence="8">
    <location>
        <position position="243"/>
    </location>
</feature>
<evidence type="ECO:0000259" key="7">
    <source>
        <dbReference type="SMART" id="SM00471"/>
    </source>
</evidence>
<dbReference type="GO" id="GO:0046872">
    <property type="term" value="F:metal ion binding"/>
    <property type="evidence" value="ECO:0007669"/>
    <property type="project" value="UniProtKB-KW"/>
</dbReference>
<dbReference type="PANTHER" id="PTHR35795">
    <property type="entry name" value="SLR1885 PROTEIN"/>
    <property type="match status" value="1"/>
</dbReference>
<sequence>MNSRAEVTAIQLGQVNQKRAAGQAGGLSFDSRAGLRLAPACAWPSQGRFPSMANDPDQIARIEAYLSENLSPARFKHILGVRETAVALAKRLGIDTAQAELAALLHDCAKERPDDELLALAKRHGLEADEHEQSTPGLLHGKVAPFVAAEQFAVGDETVFDAMRCHSTGAVEMGPLDQLLFVADFCEPNRPYTAAAEVRELAGRDLEAAALEVMQFKLRKTLLKKQPVHPDSFHAYNALLDKR</sequence>
<proteinExistence type="predicted"/>
<evidence type="ECO:0000256" key="2">
    <source>
        <dbReference type="ARBA" id="ARBA00022723"/>
    </source>
</evidence>
<accession>A0A381WV77</accession>
<keyword evidence="2" id="KW-0479">Metal-binding</keyword>
<keyword evidence="5" id="KW-0408">Iron</keyword>
<dbReference type="SUPFAM" id="SSF109604">
    <property type="entry name" value="HD-domain/PDEase-like"/>
    <property type="match status" value="1"/>
</dbReference>
<comment type="catalytic activity">
    <reaction evidence="6">
        <text>P(1),P(4)-bis(5'-adenosyl) tetraphosphate + H2O = 2 ADP + 2 H(+)</text>
        <dbReference type="Rhea" id="RHEA:24252"/>
        <dbReference type="ChEBI" id="CHEBI:15377"/>
        <dbReference type="ChEBI" id="CHEBI:15378"/>
        <dbReference type="ChEBI" id="CHEBI:58141"/>
        <dbReference type="ChEBI" id="CHEBI:456216"/>
        <dbReference type="EC" id="3.6.1.41"/>
    </reaction>
</comment>
<dbReference type="InterPro" id="IPR003607">
    <property type="entry name" value="HD/PDEase_dom"/>
</dbReference>
<dbReference type="PANTHER" id="PTHR35795:SF1">
    <property type="entry name" value="BIS(5'-NUCLEOSYL)-TETRAPHOSPHATASE, SYMMETRICAL"/>
    <property type="match status" value="1"/>
</dbReference>
<dbReference type="EMBL" id="UINC01012976">
    <property type="protein sequence ID" value="SVA56340.1"/>
    <property type="molecule type" value="Genomic_DNA"/>
</dbReference>
<reference evidence="8" key="1">
    <citation type="submission" date="2018-05" db="EMBL/GenBank/DDBJ databases">
        <authorList>
            <person name="Lanie J.A."/>
            <person name="Ng W.-L."/>
            <person name="Kazmierczak K.M."/>
            <person name="Andrzejewski T.M."/>
            <person name="Davidsen T.M."/>
            <person name="Wayne K.J."/>
            <person name="Tettelin H."/>
            <person name="Glass J.I."/>
            <person name="Rusch D."/>
            <person name="Podicherti R."/>
            <person name="Tsui H.-C.T."/>
            <person name="Winkler M.E."/>
        </authorList>
    </citation>
    <scope>NUCLEOTIDE SEQUENCE</scope>
</reference>
<feature type="domain" description="HD/PDEase" evidence="7">
    <location>
        <begin position="70"/>
        <end position="198"/>
    </location>
</feature>
<evidence type="ECO:0000256" key="3">
    <source>
        <dbReference type="ARBA" id="ARBA00022741"/>
    </source>
</evidence>
<dbReference type="InterPro" id="IPR005249">
    <property type="entry name" value="YqeK"/>
</dbReference>
<organism evidence="8">
    <name type="scientific">marine metagenome</name>
    <dbReference type="NCBI Taxonomy" id="408172"/>
    <lineage>
        <taxon>unclassified sequences</taxon>
        <taxon>metagenomes</taxon>
        <taxon>ecological metagenomes</taxon>
    </lineage>
</organism>
<dbReference type="GO" id="GO:0008803">
    <property type="term" value="F:bis(5'-nucleosyl)-tetraphosphatase (symmetrical) activity"/>
    <property type="evidence" value="ECO:0007669"/>
    <property type="project" value="UniProtKB-EC"/>
</dbReference>
<gene>
    <name evidence="8" type="ORF">METZ01_LOCUS109194</name>
</gene>
<dbReference type="SMART" id="SM00471">
    <property type="entry name" value="HDc"/>
    <property type="match status" value="1"/>
</dbReference>
<dbReference type="CDD" id="cd00077">
    <property type="entry name" value="HDc"/>
    <property type="match status" value="1"/>
</dbReference>
<evidence type="ECO:0000256" key="4">
    <source>
        <dbReference type="ARBA" id="ARBA00022801"/>
    </source>
</evidence>
<keyword evidence="4" id="KW-0378">Hydrolase</keyword>
<evidence type="ECO:0000256" key="6">
    <source>
        <dbReference type="ARBA" id="ARBA00049417"/>
    </source>
</evidence>
<dbReference type="InterPro" id="IPR006674">
    <property type="entry name" value="HD_domain"/>
</dbReference>
<keyword evidence="3" id="KW-0547">Nucleotide-binding</keyword>
<dbReference type="EC" id="3.6.1.41" evidence="1"/>
<dbReference type="AlphaFoldDB" id="A0A381WV77"/>
<protein>
    <recommendedName>
        <fullName evidence="1">bis(5'-nucleosyl)-tetraphosphatase (symmetrical)</fullName>
        <ecNumber evidence="1">3.6.1.41</ecNumber>
    </recommendedName>
</protein>
<dbReference type="InterPro" id="IPR051094">
    <property type="entry name" value="Diverse_Catalytic_Enzymes"/>
</dbReference>
<dbReference type="GO" id="GO:0000166">
    <property type="term" value="F:nucleotide binding"/>
    <property type="evidence" value="ECO:0007669"/>
    <property type="project" value="UniProtKB-KW"/>
</dbReference>
<evidence type="ECO:0000256" key="1">
    <source>
        <dbReference type="ARBA" id="ARBA00012506"/>
    </source>
</evidence>
<dbReference type="Gene3D" id="1.10.3210.10">
    <property type="entry name" value="Hypothetical protein af1432"/>
    <property type="match status" value="1"/>
</dbReference>
<evidence type="ECO:0000256" key="5">
    <source>
        <dbReference type="ARBA" id="ARBA00023004"/>
    </source>
</evidence>
<dbReference type="NCBIfam" id="TIGR00488">
    <property type="entry name" value="bis(5'-nucleosyl)-tetraphosphatase (symmetrical) YqeK"/>
    <property type="match status" value="1"/>
</dbReference>
<evidence type="ECO:0000313" key="8">
    <source>
        <dbReference type="EMBL" id="SVA56340.1"/>
    </source>
</evidence>
<name>A0A381WV77_9ZZZZ</name>